<dbReference type="VEuPathDB" id="ToxoDB:BESB_049140"/>
<evidence type="ECO:0000256" key="1">
    <source>
        <dbReference type="SAM" id="MobiDB-lite"/>
    </source>
</evidence>
<comment type="caution">
    <text evidence="2">The sequence shown here is derived from an EMBL/GenBank/DDBJ whole genome shotgun (WGS) entry which is preliminary data.</text>
</comment>
<dbReference type="EMBL" id="NWUJ01000003">
    <property type="protein sequence ID" value="PFH36722.1"/>
    <property type="molecule type" value="Genomic_DNA"/>
</dbReference>
<name>A0A2A9MMF9_BESBE</name>
<feature type="region of interest" description="Disordered" evidence="1">
    <location>
        <begin position="148"/>
        <end position="175"/>
    </location>
</feature>
<proteinExistence type="predicted"/>
<dbReference type="RefSeq" id="XP_029220731.1">
    <property type="nucleotide sequence ID" value="XM_029363365.1"/>
</dbReference>
<reference evidence="2 3" key="1">
    <citation type="submission" date="2017-09" db="EMBL/GenBank/DDBJ databases">
        <title>Genome sequencing of Besnoitia besnoiti strain Bb-Ger1.</title>
        <authorList>
            <person name="Schares G."/>
            <person name="Venepally P."/>
            <person name="Lorenzi H.A."/>
        </authorList>
    </citation>
    <scope>NUCLEOTIDE SEQUENCE [LARGE SCALE GENOMIC DNA]</scope>
    <source>
        <strain evidence="2 3">Bb-Ger1</strain>
    </source>
</reference>
<dbReference type="OrthoDB" id="10371299at2759"/>
<dbReference type="Proteomes" id="UP000224006">
    <property type="component" value="Chromosome III"/>
</dbReference>
<dbReference type="GeneID" id="40309844"/>
<gene>
    <name evidence="2" type="ORF">BESB_049140</name>
</gene>
<organism evidence="2 3">
    <name type="scientific">Besnoitia besnoiti</name>
    <name type="common">Apicomplexan protozoan</name>
    <dbReference type="NCBI Taxonomy" id="94643"/>
    <lineage>
        <taxon>Eukaryota</taxon>
        <taxon>Sar</taxon>
        <taxon>Alveolata</taxon>
        <taxon>Apicomplexa</taxon>
        <taxon>Conoidasida</taxon>
        <taxon>Coccidia</taxon>
        <taxon>Eucoccidiorida</taxon>
        <taxon>Eimeriorina</taxon>
        <taxon>Sarcocystidae</taxon>
        <taxon>Besnoitia</taxon>
    </lineage>
</organism>
<feature type="compositionally biased region" description="Basic and acidic residues" evidence="1">
    <location>
        <begin position="148"/>
        <end position="173"/>
    </location>
</feature>
<protein>
    <submittedName>
        <fullName evidence="2">Uncharacterized protein</fullName>
    </submittedName>
</protein>
<evidence type="ECO:0000313" key="2">
    <source>
        <dbReference type="EMBL" id="PFH36722.1"/>
    </source>
</evidence>
<sequence length="193" mass="20956">MSAPVCPPSQYAAADQQAAWAQSAAQGVSQQYAGQPACPHGYYGQDAQAYAQQATQGAAGAPTQEQLRQQYEHMQQAYEEECSRQASAGAQPQASVVSQSMYLPQPAMYGHMTKPVPMGDFHPGYNYAPGINVHYNYYEASEYVAKVDRPPTAEEPAKAEADAEKDAKKEQEQALKPLITSKFRLASGQAYVN</sequence>
<dbReference type="KEGG" id="bbes:BESB_049140"/>
<evidence type="ECO:0000313" key="3">
    <source>
        <dbReference type="Proteomes" id="UP000224006"/>
    </source>
</evidence>
<accession>A0A2A9MMF9</accession>
<dbReference type="AlphaFoldDB" id="A0A2A9MMF9"/>
<keyword evidence="3" id="KW-1185">Reference proteome</keyword>